<name>A0A239IH00_9ACTN</name>
<dbReference type="Pfam" id="PF20060">
    <property type="entry name" value="DUF6459"/>
    <property type="match status" value="1"/>
</dbReference>
<accession>A0A239IH00</accession>
<evidence type="ECO:0000313" key="2">
    <source>
        <dbReference type="EMBL" id="SNS92702.1"/>
    </source>
</evidence>
<dbReference type="Proteomes" id="UP000198362">
    <property type="component" value="Unassembled WGS sequence"/>
</dbReference>
<feature type="compositionally biased region" description="Polar residues" evidence="1">
    <location>
        <begin position="1"/>
        <end position="10"/>
    </location>
</feature>
<reference evidence="2 3" key="1">
    <citation type="submission" date="2017-06" db="EMBL/GenBank/DDBJ databases">
        <authorList>
            <person name="Kim H.J."/>
            <person name="Triplett B.A."/>
        </authorList>
    </citation>
    <scope>NUCLEOTIDE SEQUENCE [LARGE SCALE GENOMIC DNA]</scope>
    <source>
        <strain evidence="2 3">CGMCC 4.5593</strain>
    </source>
</reference>
<dbReference type="InterPro" id="IPR045596">
    <property type="entry name" value="DUF6459"/>
</dbReference>
<dbReference type="EMBL" id="FZPH01000002">
    <property type="protein sequence ID" value="SNS92702.1"/>
    <property type="molecule type" value="Genomic_DNA"/>
</dbReference>
<feature type="region of interest" description="Disordered" evidence="1">
    <location>
        <begin position="133"/>
        <end position="157"/>
    </location>
</feature>
<evidence type="ECO:0000256" key="1">
    <source>
        <dbReference type="SAM" id="MobiDB-lite"/>
    </source>
</evidence>
<organism evidence="2 3">
    <name type="scientific">Asanoa hainanensis</name>
    <dbReference type="NCBI Taxonomy" id="560556"/>
    <lineage>
        <taxon>Bacteria</taxon>
        <taxon>Bacillati</taxon>
        <taxon>Actinomycetota</taxon>
        <taxon>Actinomycetes</taxon>
        <taxon>Micromonosporales</taxon>
        <taxon>Micromonosporaceae</taxon>
        <taxon>Asanoa</taxon>
    </lineage>
</organism>
<evidence type="ECO:0000313" key="3">
    <source>
        <dbReference type="Proteomes" id="UP000198362"/>
    </source>
</evidence>
<keyword evidence="3" id="KW-1185">Reference proteome</keyword>
<dbReference type="AlphaFoldDB" id="A0A239IH00"/>
<feature type="region of interest" description="Disordered" evidence="1">
    <location>
        <begin position="1"/>
        <end position="73"/>
    </location>
</feature>
<dbReference type="OrthoDB" id="3483459at2"/>
<feature type="compositionally biased region" description="Polar residues" evidence="1">
    <location>
        <begin position="20"/>
        <end position="38"/>
    </location>
</feature>
<protein>
    <submittedName>
        <fullName evidence="2">Uncharacterized protein</fullName>
    </submittedName>
</protein>
<proteinExistence type="predicted"/>
<dbReference type="RefSeq" id="WP_144022484.1">
    <property type="nucleotide sequence ID" value="NZ_FZPH01000002.1"/>
</dbReference>
<sequence>MSTATVPTTDPTREPPLVTPTGTGWPNAPSVSGLSTRATAPHRVAAGRGRGRTPSRPAPEPASAPVRFAHDAGASLIRRSPRHKRTVTKGYYPPITLRPAPSFDPPYVDEPGADEWYREAAGQLAFDFSALTRRPEQVVDPPTTAAQEPRLTASPEARHAAGRFARACLEILNGYRPVAHVRSLSRPTNAHALVEQLLDALGRMPITPTIPRRQQQPDLVRLRRLRISEPAPGIIEAAAALGTDARTWAMAFRLEHTSKRWLGTVLQVL</sequence>
<gene>
    <name evidence="2" type="ORF">SAMN05421812_102388</name>
</gene>